<dbReference type="NCBIfam" id="NF010112">
    <property type="entry name" value="PRK13585.1"/>
    <property type="match status" value="1"/>
</dbReference>
<evidence type="ECO:0000256" key="6">
    <source>
        <dbReference type="ARBA" id="ARBA00018464"/>
    </source>
</evidence>
<evidence type="ECO:0000256" key="2">
    <source>
        <dbReference type="ARBA" id="ARBA00004496"/>
    </source>
</evidence>
<evidence type="ECO:0000313" key="15">
    <source>
        <dbReference type="EMBL" id="MBB6454146.1"/>
    </source>
</evidence>
<dbReference type="RefSeq" id="WP_174496759.1">
    <property type="nucleotide sequence ID" value="NZ_CADDWK010000009.1"/>
</dbReference>
<dbReference type="Gene3D" id="3.20.20.70">
    <property type="entry name" value="Aldolase class I"/>
    <property type="match status" value="1"/>
</dbReference>
<dbReference type="HAMAP" id="MF_01014">
    <property type="entry name" value="HisA"/>
    <property type="match status" value="1"/>
</dbReference>
<gene>
    <name evidence="12" type="primary">hisA</name>
    <name evidence="15" type="ORF">HNQ94_002597</name>
</gene>
<feature type="active site" description="Proton donor" evidence="12">
    <location>
        <position position="128"/>
    </location>
</feature>
<accession>A0A841Q6V8</accession>
<dbReference type="EC" id="5.3.1.16" evidence="5 12"/>
<dbReference type="GO" id="GO:0003949">
    <property type="term" value="F:1-(5-phosphoribosyl)-5-[(5-phosphoribosylamino)methylideneamino]imidazole-4-carboxamide isomerase activity"/>
    <property type="evidence" value="ECO:0007669"/>
    <property type="project" value="UniProtKB-UniRule"/>
</dbReference>
<evidence type="ECO:0000256" key="1">
    <source>
        <dbReference type="ARBA" id="ARBA00000901"/>
    </source>
</evidence>
<evidence type="ECO:0000256" key="11">
    <source>
        <dbReference type="ARBA" id="ARBA00030547"/>
    </source>
</evidence>
<evidence type="ECO:0000256" key="4">
    <source>
        <dbReference type="ARBA" id="ARBA00009667"/>
    </source>
</evidence>
<dbReference type="InterPro" id="IPR023016">
    <property type="entry name" value="HisA/PriA"/>
</dbReference>
<evidence type="ECO:0000256" key="9">
    <source>
        <dbReference type="ARBA" id="ARBA00023102"/>
    </source>
</evidence>
<dbReference type="InterPro" id="IPR013785">
    <property type="entry name" value="Aldolase_TIM"/>
</dbReference>
<comment type="catalytic activity">
    <reaction evidence="1 12 14">
        <text>1-(5-phospho-beta-D-ribosyl)-5-[(5-phospho-beta-D-ribosylamino)methylideneamino]imidazole-4-carboxamide = 5-[(5-phospho-1-deoxy-D-ribulos-1-ylimino)methylamino]-1-(5-phospho-beta-D-ribosyl)imidazole-4-carboxamide</text>
        <dbReference type="Rhea" id="RHEA:15469"/>
        <dbReference type="ChEBI" id="CHEBI:58435"/>
        <dbReference type="ChEBI" id="CHEBI:58525"/>
        <dbReference type="EC" id="5.3.1.16"/>
    </reaction>
</comment>
<name>A0A841Q6V8_9BACI</name>
<dbReference type="AlphaFoldDB" id="A0A841Q6V8"/>
<feature type="active site" description="Proton acceptor" evidence="12">
    <location>
        <position position="8"/>
    </location>
</feature>
<dbReference type="InterPro" id="IPR006063">
    <property type="entry name" value="HisA_bact_arch"/>
</dbReference>
<evidence type="ECO:0000256" key="13">
    <source>
        <dbReference type="RuleBase" id="RU003657"/>
    </source>
</evidence>
<keyword evidence="10 12" id="KW-0413">Isomerase</keyword>
<evidence type="ECO:0000256" key="12">
    <source>
        <dbReference type="HAMAP-Rule" id="MF_01014"/>
    </source>
</evidence>
<keyword evidence="7 12" id="KW-0963">Cytoplasm</keyword>
<protein>
    <recommendedName>
        <fullName evidence="6 12">1-(5-phosphoribosyl)-5-[(5-phosphoribosylamino)methylideneamino] imidazole-4-carboxamide isomerase</fullName>
        <ecNumber evidence="5 12">5.3.1.16</ecNumber>
    </recommendedName>
    <alternativeName>
        <fullName evidence="11 12">Phosphoribosylformimino-5-aminoimidazole carboxamide ribotide isomerase</fullName>
    </alternativeName>
</protein>
<dbReference type="SUPFAM" id="SSF51366">
    <property type="entry name" value="Ribulose-phoshate binding barrel"/>
    <property type="match status" value="1"/>
</dbReference>
<evidence type="ECO:0000256" key="7">
    <source>
        <dbReference type="ARBA" id="ARBA00022490"/>
    </source>
</evidence>
<dbReference type="Proteomes" id="UP000581688">
    <property type="component" value="Unassembled WGS sequence"/>
</dbReference>
<sequence>MILYPAIDIRDGKCVRLIQGDYDKESVYGDPVEMAEKWISQGARALHLVDLDGALEGSSKNLDAIQAIAKSTNVPIQVGGGIRTIEKIELLLEIGVSRTILGTAALQDKQFLKEAIDKFGAAIAVSIDAKNGYVATDGWTKTSEKKAIDFAKELEDLGVRTIIYTDIAKDGMLAGPNFDEIYTVNKHVGINVIASGGVSNASDVKKLAELDVYGTIIGKALYTGNIDLEALLKDV</sequence>
<evidence type="ECO:0000256" key="3">
    <source>
        <dbReference type="ARBA" id="ARBA00005133"/>
    </source>
</evidence>
<comment type="similarity">
    <text evidence="4 12 13">Belongs to the HisA/HisF family.</text>
</comment>
<keyword evidence="9 12" id="KW-0368">Histidine biosynthesis</keyword>
<keyword evidence="16" id="KW-1185">Reference proteome</keyword>
<dbReference type="UniPathway" id="UPA00031">
    <property type="reaction ID" value="UER00009"/>
</dbReference>
<dbReference type="PANTHER" id="PTHR43090:SF2">
    <property type="entry name" value="1-(5-PHOSPHORIBOSYL)-5-[(5-PHOSPHORIBOSYLAMINO)METHYLIDENEAMINO] IMIDAZOLE-4-CARBOXAMIDE ISOMERASE"/>
    <property type="match status" value="1"/>
</dbReference>
<dbReference type="NCBIfam" id="TIGR00007">
    <property type="entry name" value="1-(5-phosphoribosyl)-5-[(5-phosphoribosylamino)methylideneamino]imidazole-4-carboxamide isomerase"/>
    <property type="match status" value="1"/>
</dbReference>
<dbReference type="FunFam" id="3.20.20.70:FF:000009">
    <property type="entry name" value="1-(5-phosphoribosyl)-5-[(5-phosphoribosylamino)methylideneamino] imidazole-4-carboxamide isomerase"/>
    <property type="match status" value="1"/>
</dbReference>
<dbReference type="EMBL" id="JACHGH010000007">
    <property type="protein sequence ID" value="MBB6454146.1"/>
    <property type="molecule type" value="Genomic_DNA"/>
</dbReference>
<organism evidence="15 16">
    <name type="scientific">Salirhabdus euzebyi</name>
    <dbReference type="NCBI Taxonomy" id="394506"/>
    <lineage>
        <taxon>Bacteria</taxon>
        <taxon>Bacillati</taxon>
        <taxon>Bacillota</taxon>
        <taxon>Bacilli</taxon>
        <taxon>Bacillales</taxon>
        <taxon>Bacillaceae</taxon>
        <taxon>Salirhabdus</taxon>
    </lineage>
</organism>
<proteinExistence type="inferred from homology"/>
<comment type="subcellular location">
    <subcellularLocation>
        <location evidence="2 12 14">Cytoplasm</location>
    </subcellularLocation>
</comment>
<comment type="caution">
    <text evidence="15">The sequence shown here is derived from an EMBL/GenBank/DDBJ whole genome shotgun (WGS) entry which is preliminary data.</text>
</comment>
<dbReference type="CDD" id="cd04732">
    <property type="entry name" value="HisA"/>
    <property type="match status" value="1"/>
</dbReference>
<dbReference type="GO" id="GO:0005737">
    <property type="term" value="C:cytoplasm"/>
    <property type="evidence" value="ECO:0007669"/>
    <property type="project" value="UniProtKB-SubCell"/>
</dbReference>
<reference evidence="15 16" key="1">
    <citation type="submission" date="2020-08" db="EMBL/GenBank/DDBJ databases">
        <title>Genomic Encyclopedia of Type Strains, Phase IV (KMG-IV): sequencing the most valuable type-strain genomes for metagenomic binning, comparative biology and taxonomic classification.</title>
        <authorList>
            <person name="Goeker M."/>
        </authorList>
    </citation>
    <scope>NUCLEOTIDE SEQUENCE [LARGE SCALE GENOMIC DNA]</scope>
    <source>
        <strain evidence="15 16">DSM 19612</strain>
    </source>
</reference>
<dbReference type="GO" id="GO:0000105">
    <property type="term" value="P:L-histidine biosynthetic process"/>
    <property type="evidence" value="ECO:0007669"/>
    <property type="project" value="UniProtKB-UniRule"/>
</dbReference>
<keyword evidence="8 12" id="KW-0028">Amino-acid biosynthesis</keyword>
<dbReference type="InterPro" id="IPR011060">
    <property type="entry name" value="RibuloseP-bd_barrel"/>
</dbReference>
<comment type="pathway">
    <text evidence="3 12 14">Amino-acid biosynthesis; L-histidine biosynthesis; L-histidine from 5-phospho-alpha-D-ribose 1-diphosphate: step 4/9.</text>
</comment>
<dbReference type="InterPro" id="IPR044524">
    <property type="entry name" value="Isoase_HisA-like"/>
</dbReference>
<dbReference type="PANTHER" id="PTHR43090">
    <property type="entry name" value="1-(5-PHOSPHORIBOSYL)-5-[(5-PHOSPHORIBOSYLAMINO)METHYLIDENEAMINO] IMIDAZOLE-4-CARBOXAMIDE ISOMERASE"/>
    <property type="match status" value="1"/>
</dbReference>
<evidence type="ECO:0000256" key="14">
    <source>
        <dbReference type="RuleBase" id="RU003658"/>
    </source>
</evidence>
<dbReference type="InterPro" id="IPR006062">
    <property type="entry name" value="His_biosynth"/>
</dbReference>
<dbReference type="Pfam" id="PF00977">
    <property type="entry name" value="His_biosynth"/>
    <property type="match status" value="1"/>
</dbReference>
<evidence type="ECO:0000256" key="8">
    <source>
        <dbReference type="ARBA" id="ARBA00022605"/>
    </source>
</evidence>
<evidence type="ECO:0000256" key="5">
    <source>
        <dbReference type="ARBA" id="ARBA00012550"/>
    </source>
</evidence>
<evidence type="ECO:0000256" key="10">
    <source>
        <dbReference type="ARBA" id="ARBA00023235"/>
    </source>
</evidence>
<evidence type="ECO:0000313" key="16">
    <source>
        <dbReference type="Proteomes" id="UP000581688"/>
    </source>
</evidence>
<dbReference type="GO" id="GO:0000162">
    <property type="term" value="P:L-tryptophan biosynthetic process"/>
    <property type="evidence" value="ECO:0007669"/>
    <property type="project" value="TreeGrafter"/>
</dbReference>